<evidence type="ECO:0000259" key="1">
    <source>
        <dbReference type="Pfam" id="PF00149"/>
    </source>
</evidence>
<dbReference type="RefSeq" id="WP_239040154.1">
    <property type="nucleotide sequence ID" value="NZ_BAAAEY010000008.1"/>
</dbReference>
<dbReference type="Proteomes" id="UP001159257">
    <property type="component" value="Unassembled WGS sequence"/>
</dbReference>
<dbReference type="PANTHER" id="PTHR42850:SF7">
    <property type="entry name" value="BIS(5'-NUCLEOSYL)-TETRAPHOSPHATASE PRPE [ASYMMETRICAL]"/>
    <property type="match status" value="1"/>
</dbReference>
<dbReference type="Pfam" id="PF00149">
    <property type="entry name" value="Metallophos"/>
    <property type="match status" value="1"/>
</dbReference>
<sequence>MSEQYDLVGDIHGHASALEPLLRAMGYQPKGKGYTHPERTLVMVGDLIDRGPEQARVLEIVRAMVDSGDALVVMGNHEFNAICYATLNESGGYVRPHIYKNTYQHRAFLKAFPFGSRRHEEAIAFYKQLPLWLELEALQVVHACWHLPSMKSLLPWLDDKNRIRDERFYQHYALKDEPLYSAVECVLKGPEVDLPAGAEFTDKDGIVRREARINWWQLHKGESASLAVRPELHDEHDLSVQYEQARVFEYRGETLTFFGHYWQRDFDPEGVRGQRAFCLDYSVAKQGQLVAARWNGQRENIEWFAIHQSERGSC</sequence>
<accession>A0ABY1S203</accession>
<comment type="caution">
    <text evidence="2">The sequence shown here is derived from an EMBL/GenBank/DDBJ whole genome shotgun (WGS) entry which is preliminary data.</text>
</comment>
<feature type="domain" description="Calcineurin-like phosphoesterase" evidence="1">
    <location>
        <begin position="7"/>
        <end position="113"/>
    </location>
</feature>
<name>A0ABY1S203_9GAMM</name>
<reference evidence="2 3" key="1">
    <citation type="submission" date="2017-05" db="EMBL/GenBank/DDBJ databases">
        <authorList>
            <person name="Varghese N."/>
            <person name="Submissions S."/>
        </authorList>
    </citation>
    <scope>NUCLEOTIDE SEQUENCE [LARGE SCALE GENOMIC DNA]</scope>
    <source>
        <strain evidence="2 3">CGMCC 1.7287</strain>
    </source>
</reference>
<evidence type="ECO:0000313" key="2">
    <source>
        <dbReference type="EMBL" id="SMR76581.1"/>
    </source>
</evidence>
<dbReference type="InterPro" id="IPR029052">
    <property type="entry name" value="Metallo-depent_PP-like"/>
</dbReference>
<organism evidence="2 3">
    <name type="scientific">Marinobacterium sediminicola</name>
    <dbReference type="NCBI Taxonomy" id="518898"/>
    <lineage>
        <taxon>Bacteria</taxon>
        <taxon>Pseudomonadati</taxon>
        <taxon>Pseudomonadota</taxon>
        <taxon>Gammaproteobacteria</taxon>
        <taxon>Oceanospirillales</taxon>
        <taxon>Oceanospirillaceae</taxon>
        <taxon>Marinobacterium</taxon>
    </lineage>
</organism>
<dbReference type="SUPFAM" id="SSF56300">
    <property type="entry name" value="Metallo-dependent phosphatases"/>
    <property type="match status" value="1"/>
</dbReference>
<dbReference type="Gene3D" id="3.60.21.10">
    <property type="match status" value="1"/>
</dbReference>
<evidence type="ECO:0000313" key="3">
    <source>
        <dbReference type="Proteomes" id="UP001159257"/>
    </source>
</evidence>
<keyword evidence="3" id="KW-1185">Reference proteome</keyword>
<dbReference type="EMBL" id="FXWV01000012">
    <property type="protein sequence ID" value="SMR76581.1"/>
    <property type="molecule type" value="Genomic_DNA"/>
</dbReference>
<dbReference type="InterPro" id="IPR004843">
    <property type="entry name" value="Calcineurin-like_PHP"/>
</dbReference>
<protein>
    <submittedName>
        <fullName evidence="2">Calcineurin-like phosphoesterase</fullName>
    </submittedName>
</protein>
<dbReference type="InterPro" id="IPR050126">
    <property type="entry name" value="Ap4A_hydrolase"/>
</dbReference>
<proteinExistence type="predicted"/>
<gene>
    <name evidence="2" type="ORF">SAMN04487964_1122</name>
</gene>
<dbReference type="PANTHER" id="PTHR42850">
    <property type="entry name" value="METALLOPHOSPHOESTERASE"/>
    <property type="match status" value="1"/>
</dbReference>